<evidence type="ECO:0000313" key="2">
    <source>
        <dbReference type="EMBL" id="MPN25038.1"/>
    </source>
</evidence>
<sequence>MQTQHISKISVKALCNAADVHRSTFYAHYMDQYDLLRQITDEVLTNITSYLDEQDYDTKHPLSAQKLDRILQYAKNHADVFKALLSENSDIVIQRELMGFINAVSFPINIDESSENNKKKEYIVLFIINGCVSVLNKWMQDGMQEPTYGLSEFLLQILYNGIGSV</sequence>
<gene>
    <name evidence="2" type="ORF">SDC9_172445</name>
</gene>
<dbReference type="AlphaFoldDB" id="A0A645GDR4"/>
<dbReference type="InterPro" id="IPR050624">
    <property type="entry name" value="HTH-type_Tx_Regulator"/>
</dbReference>
<evidence type="ECO:0000259" key="1">
    <source>
        <dbReference type="Pfam" id="PF14278"/>
    </source>
</evidence>
<comment type="caution">
    <text evidence="2">The sequence shown here is derived from an EMBL/GenBank/DDBJ whole genome shotgun (WGS) entry which is preliminary data.</text>
</comment>
<organism evidence="2">
    <name type="scientific">bioreactor metagenome</name>
    <dbReference type="NCBI Taxonomy" id="1076179"/>
    <lineage>
        <taxon>unclassified sequences</taxon>
        <taxon>metagenomes</taxon>
        <taxon>ecological metagenomes</taxon>
    </lineage>
</organism>
<dbReference type="InterPro" id="IPR039532">
    <property type="entry name" value="TetR_C_Firmicutes"/>
</dbReference>
<dbReference type="EMBL" id="VSSQ01074079">
    <property type="protein sequence ID" value="MPN25038.1"/>
    <property type="molecule type" value="Genomic_DNA"/>
</dbReference>
<reference evidence="2" key="1">
    <citation type="submission" date="2019-08" db="EMBL/GenBank/DDBJ databases">
        <authorList>
            <person name="Kucharzyk K."/>
            <person name="Murdoch R.W."/>
            <person name="Higgins S."/>
            <person name="Loffler F."/>
        </authorList>
    </citation>
    <scope>NUCLEOTIDE SEQUENCE</scope>
</reference>
<dbReference type="InterPro" id="IPR009057">
    <property type="entry name" value="Homeodomain-like_sf"/>
</dbReference>
<dbReference type="Pfam" id="PF14278">
    <property type="entry name" value="TetR_C_8"/>
    <property type="match status" value="1"/>
</dbReference>
<dbReference type="Gene3D" id="1.10.357.10">
    <property type="entry name" value="Tetracycline Repressor, domain 2"/>
    <property type="match status" value="1"/>
</dbReference>
<feature type="domain" description="Transcriptional regulator TetR C-terminal Firmicutes type" evidence="1">
    <location>
        <begin position="65"/>
        <end position="158"/>
    </location>
</feature>
<name>A0A645GDR4_9ZZZZ</name>
<protein>
    <recommendedName>
        <fullName evidence="1">Transcriptional regulator TetR C-terminal Firmicutes type domain-containing protein</fullName>
    </recommendedName>
</protein>
<proteinExistence type="predicted"/>
<accession>A0A645GDR4</accession>
<dbReference type="PANTHER" id="PTHR43479">
    <property type="entry name" value="ACREF/ENVCD OPERON REPRESSOR-RELATED"/>
    <property type="match status" value="1"/>
</dbReference>
<dbReference type="PANTHER" id="PTHR43479:SF7">
    <property type="entry name" value="TETR-FAMILY TRANSCRIPTIONAL REGULATOR"/>
    <property type="match status" value="1"/>
</dbReference>
<dbReference type="SUPFAM" id="SSF46689">
    <property type="entry name" value="Homeodomain-like"/>
    <property type="match status" value="1"/>
</dbReference>